<evidence type="ECO:0000256" key="3">
    <source>
        <dbReference type="ARBA" id="ARBA00022448"/>
    </source>
</evidence>
<dbReference type="GO" id="GO:0005886">
    <property type="term" value="C:plasma membrane"/>
    <property type="evidence" value="ECO:0007669"/>
    <property type="project" value="TreeGrafter"/>
</dbReference>
<evidence type="ECO:0000256" key="4">
    <source>
        <dbReference type="ARBA" id="ARBA00022553"/>
    </source>
</evidence>
<dbReference type="RefSeq" id="WP_078697051.1">
    <property type="nucleotide sequence ID" value="NZ_FUYH01000015.1"/>
</dbReference>
<evidence type="ECO:0000256" key="2">
    <source>
        <dbReference type="ARBA" id="ARBA00014783"/>
    </source>
</evidence>
<dbReference type="PROSITE" id="PS51094">
    <property type="entry name" value="PTS_EIIA_TYPE_2"/>
    <property type="match status" value="1"/>
</dbReference>
<dbReference type="Gene3D" id="3.40.930.10">
    <property type="entry name" value="Mannitol-specific EII, Chain A"/>
    <property type="match status" value="1"/>
</dbReference>
<name>A0A1T4XX83_9CLOT</name>
<evidence type="ECO:0000256" key="1">
    <source>
        <dbReference type="ARBA" id="ARBA00002434"/>
    </source>
</evidence>
<comment type="function">
    <text evidence="1">The phosphoenolpyruvate-dependent sugar phosphotransferase system (sugar PTS), a major carbohydrate active transport system, catalyzes the phosphorylation of incoming sugar substrates concomitantly with their translocation across the cell membrane. The enzyme II CmtAB PTS system is involved in D-mannitol transport.</text>
</comment>
<dbReference type="InterPro" id="IPR016152">
    <property type="entry name" value="PTrfase/Anion_transptr"/>
</dbReference>
<dbReference type="CDD" id="cd00211">
    <property type="entry name" value="PTS_IIA_fru"/>
    <property type="match status" value="1"/>
</dbReference>
<dbReference type="GO" id="GO:0016301">
    <property type="term" value="F:kinase activity"/>
    <property type="evidence" value="ECO:0007669"/>
    <property type="project" value="UniProtKB-KW"/>
</dbReference>
<dbReference type="Pfam" id="PF00359">
    <property type="entry name" value="PTS_EIIA_2"/>
    <property type="match status" value="1"/>
</dbReference>
<evidence type="ECO:0000256" key="9">
    <source>
        <dbReference type="ARBA" id="ARBA00029908"/>
    </source>
</evidence>
<dbReference type="PANTHER" id="PTHR30181:SF2">
    <property type="entry name" value="PTS SYSTEM MANNITOL-SPECIFIC EIICBA COMPONENT"/>
    <property type="match status" value="1"/>
</dbReference>
<evidence type="ECO:0000259" key="12">
    <source>
        <dbReference type="PROSITE" id="PS51094"/>
    </source>
</evidence>
<evidence type="ECO:0000256" key="11">
    <source>
        <dbReference type="ARBA" id="ARBA00030962"/>
    </source>
</evidence>
<evidence type="ECO:0000256" key="5">
    <source>
        <dbReference type="ARBA" id="ARBA00022597"/>
    </source>
</evidence>
<dbReference type="GO" id="GO:0009401">
    <property type="term" value="P:phosphoenolpyruvate-dependent sugar phosphotransferase system"/>
    <property type="evidence" value="ECO:0007669"/>
    <property type="project" value="UniProtKB-KW"/>
</dbReference>
<dbReference type="PROSITE" id="PS00372">
    <property type="entry name" value="PTS_EIIA_TYPE_2_HIS"/>
    <property type="match status" value="1"/>
</dbReference>
<dbReference type="STRING" id="1147123.SAMN05443428_11557"/>
<sequence length="146" mass="16494">MKKLILDEKNILLNLKSEDKFSAIERTGRLLYENGYVEKEYIEGMKKREKEITTYIGNGIAIPHGTSEYIKYIKKSGIVVAQYPDGVDFENGNRAYILIGIAGANDEHIEILSNIALVCQDEKNVERLIKSSSAKEILNILTEVDN</sequence>
<keyword evidence="3" id="KW-0813">Transport</keyword>
<protein>
    <recommendedName>
        <fullName evidence="2">Mannitol-specific phosphotransferase enzyme IIA component</fullName>
    </recommendedName>
    <alternativeName>
        <fullName evidence="10">EIIA</fullName>
    </alternativeName>
    <alternativeName>
        <fullName evidence="11">EIII</fullName>
    </alternativeName>
    <alternativeName>
        <fullName evidence="9">PTS system mannitol-specific EIIA component</fullName>
    </alternativeName>
</protein>
<dbReference type="OrthoDB" id="1640042at2"/>
<evidence type="ECO:0000256" key="6">
    <source>
        <dbReference type="ARBA" id="ARBA00022679"/>
    </source>
</evidence>
<evidence type="ECO:0000256" key="8">
    <source>
        <dbReference type="ARBA" id="ARBA00022777"/>
    </source>
</evidence>
<feature type="domain" description="PTS EIIA type-2" evidence="12">
    <location>
        <begin position="4"/>
        <end position="144"/>
    </location>
</feature>
<dbReference type="InterPro" id="IPR002178">
    <property type="entry name" value="PTS_EIIA_type-2_dom"/>
</dbReference>
<keyword evidence="5" id="KW-0762">Sugar transport</keyword>
<organism evidence="13 14">
    <name type="scientific">Caloramator quimbayensis</name>
    <dbReference type="NCBI Taxonomy" id="1147123"/>
    <lineage>
        <taxon>Bacteria</taxon>
        <taxon>Bacillati</taxon>
        <taxon>Bacillota</taxon>
        <taxon>Clostridia</taxon>
        <taxon>Eubacteriales</taxon>
        <taxon>Clostridiaceae</taxon>
        <taxon>Caloramator</taxon>
    </lineage>
</organism>
<keyword evidence="14" id="KW-1185">Reference proteome</keyword>
<keyword evidence="8" id="KW-0418">Kinase</keyword>
<dbReference type="SUPFAM" id="SSF55804">
    <property type="entry name" value="Phoshotransferase/anion transport protein"/>
    <property type="match status" value="1"/>
</dbReference>
<gene>
    <name evidence="13" type="ORF">SAMN05443428_11557</name>
</gene>
<evidence type="ECO:0000313" key="14">
    <source>
        <dbReference type="Proteomes" id="UP000190105"/>
    </source>
</evidence>
<keyword evidence="7" id="KW-0598">Phosphotransferase system</keyword>
<evidence type="ECO:0000256" key="7">
    <source>
        <dbReference type="ARBA" id="ARBA00022683"/>
    </source>
</evidence>
<dbReference type="PANTHER" id="PTHR30181">
    <property type="entry name" value="MANNITOL PERMEASE IIC COMPONENT"/>
    <property type="match status" value="1"/>
</dbReference>
<evidence type="ECO:0000313" key="13">
    <source>
        <dbReference type="EMBL" id="SKA94114.1"/>
    </source>
</evidence>
<evidence type="ECO:0000256" key="10">
    <source>
        <dbReference type="ARBA" id="ARBA00030956"/>
    </source>
</evidence>
<dbReference type="InterPro" id="IPR050893">
    <property type="entry name" value="Sugar_PTS"/>
</dbReference>
<dbReference type="AlphaFoldDB" id="A0A1T4XX83"/>
<dbReference type="Proteomes" id="UP000190105">
    <property type="component" value="Unassembled WGS sequence"/>
</dbReference>
<keyword evidence="6" id="KW-0808">Transferase</keyword>
<reference evidence="14" key="1">
    <citation type="submission" date="2017-02" db="EMBL/GenBank/DDBJ databases">
        <authorList>
            <person name="Varghese N."/>
            <person name="Submissions S."/>
        </authorList>
    </citation>
    <scope>NUCLEOTIDE SEQUENCE [LARGE SCALE GENOMIC DNA]</scope>
    <source>
        <strain evidence="14">USBA 833</strain>
    </source>
</reference>
<dbReference type="EMBL" id="FUYH01000015">
    <property type="protein sequence ID" value="SKA94114.1"/>
    <property type="molecule type" value="Genomic_DNA"/>
</dbReference>
<proteinExistence type="predicted"/>
<dbReference type="GO" id="GO:0090563">
    <property type="term" value="F:protein-phosphocysteine-sugar phosphotransferase activity"/>
    <property type="evidence" value="ECO:0007669"/>
    <property type="project" value="TreeGrafter"/>
</dbReference>
<accession>A0A1T4XX83</accession>
<keyword evidence="4" id="KW-0597">Phosphoprotein</keyword>